<dbReference type="OrthoDB" id="1918363at2759"/>
<organism evidence="3 4">
    <name type="scientific">Miscanthus lutarioriparius</name>
    <dbReference type="NCBI Taxonomy" id="422564"/>
    <lineage>
        <taxon>Eukaryota</taxon>
        <taxon>Viridiplantae</taxon>
        <taxon>Streptophyta</taxon>
        <taxon>Embryophyta</taxon>
        <taxon>Tracheophyta</taxon>
        <taxon>Spermatophyta</taxon>
        <taxon>Magnoliopsida</taxon>
        <taxon>Liliopsida</taxon>
        <taxon>Poales</taxon>
        <taxon>Poaceae</taxon>
        <taxon>PACMAD clade</taxon>
        <taxon>Panicoideae</taxon>
        <taxon>Andropogonodae</taxon>
        <taxon>Andropogoneae</taxon>
        <taxon>Saccharinae</taxon>
        <taxon>Miscanthus</taxon>
    </lineage>
</organism>
<dbReference type="PANTHER" id="PTHR15838:SF3">
    <property type="entry name" value="PROTEIN PIGMENT DEFECTIVE 338, CHLOROPLASTIC"/>
    <property type="match status" value="1"/>
</dbReference>
<evidence type="ECO:0000256" key="1">
    <source>
        <dbReference type="SAM" id="MobiDB-lite"/>
    </source>
</evidence>
<feature type="domain" description="S1 motif" evidence="2">
    <location>
        <begin position="204"/>
        <end position="273"/>
    </location>
</feature>
<evidence type="ECO:0000313" key="4">
    <source>
        <dbReference type="Proteomes" id="UP000604825"/>
    </source>
</evidence>
<dbReference type="GO" id="GO:0003723">
    <property type="term" value="F:RNA binding"/>
    <property type="evidence" value="ECO:0007669"/>
    <property type="project" value="TreeGrafter"/>
</dbReference>
<evidence type="ECO:0000259" key="2">
    <source>
        <dbReference type="PROSITE" id="PS50126"/>
    </source>
</evidence>
<gene>
    <name evidence="3" type="ORF">NCGR_LOCUS25412</name>
</gene>
<sequence length="343" mass="37654">MCASSKRLDDALSAGFVRLLNAGHVQDSESASGTDGRYDPKPGDFAVGVVVSGTEARLDVAVGADRLATLLAKELLPLDRDSADPPTRQALPGPGSIGVVAGPTVDDDKEARTEAREQDAGGAWDDRFCNSTSQLRLRFRPTSFQGLRAFLPKFELVDRISSFTDLKNKVGCSIRVCIARLDEETNDLIISEKKAWEMTYLKEGTLLQGTVRKIFPYGAQVRIAGTNRSGLLHISNISRGNVLSVSDILKIDDEVKVVVIKSNVPDKIALSIAELESAPGLFLSDREKVFSEAEEMAKRYREQLPVVSQNPTLDDGLPGEMLPFDDEAKLYANWQWFKFLHLN</sequence>
<proteinExistence type="predicted"/>
<reference evidence="3" key="1">
    <citation type="submission" date="2020-10" db="EMBL/GenBank/DDBJ databases">
        <authorList>
            <person name="Han B."/>
            <person name="Lu T."/>
            <person name="Zhao Q."/>
            <person name="Huang X."/>
            <person name="Zhao Y."/>
        </authorList>
    </citation>
    <scope>NUCLEOTIDE SEQUENCE</scope>
</reference>
<protein>
    <recommendedName>
        <fullName evidence="2">S1 motif domain-containing protein</fullName>
    </recommendedName>
</protein>
<name>A0A811P5W2_9POAL</name>
<keyword evidence="4" id="KW-1185">Reference proteome</keyword>
<dbReference type="InterPro" id="IPR012340">
    <property type="entry name" value="NA-bd_OB-fold"/>
</dbReference>
<dbReference type="SMART" id="SM00316">
    <property type="entry name" value="S1"/>
    <property type="match status" value="1"/>
</dbReference>
<dbReference type="EMBL" id="CAJGYO010000006">
    <property type="protein sequence ID" value="CAD6238066.1"/>
    <property type="molecule type" value="Genomic_DNA"/>
</dbReference>
<dbReference type="AlphaFoldDB" id="A0A811P5W2"/>
<dbReference type="InterPro" id="IPR003029">
    <property type="entry name" value="S1_domain"/>
</dbReference>
<accession>A0A811P5W2</accession>
<feature type="compositionally biased region" description="Basic and acidic residues" evidence="1">
    <location>
        <begin position="109"/>
        <end position="119"/>
    </location>
</feature>
<dbReference type="SUPFAM" id="SSF50249">
    <property type="entry name" value="Nucleic acid-binding proteins"/>
    <property type="match status" value="1"/>
</dbReference>
<dbReference type="Proteomes" id="UP000604825">
    <property type="component" value="Unassembled WGS sequence"/>
</dbReference>
<dbReference type="Gene3D" id="2.40.50.140">
    <property type="entry name" value="Nucleic acid-binding proteins"/>
    <property type="match status" value="1"/>
</dbReference>
<dbReference type="PANTHER" id="PTHR15838">
    <property type="entry name" value="NUCLEOLAR PROTEIN OF 40 KDA"/>
    <property type="match status" value="1"/>
</dbReference>
<dbReference type="GO" id="GO:0043489">
    <property type="term" value="P:RNA stabilization"/>
    <property type="evidence" value="ECO:0007669"/>
    <property type="project" value="TreeGrafter"/>
</dbReference>
<feature type="region of interest" description="Disordered" evidence="1">
    <location>
        <begin position="79"/>
        <end position="119"/>
    </location>
</feature>
<dbReference type="Pfam" id="PF00575">
    <property type="entry name" value="S1"/>
    <property type="match status" value="1"/>
</dbReference>
<comment type="caution">
    <text evidence="3">The sequence shown here is derived from an EMBL/GenBank/DDBJ whole genome shotgun (WGS) entry which is preliminary data.</text>
</comment>
<evidence type="ECO:0000313" key="3">
    <source>
        <dbReference type="EMBL" id="CAD6238066.1"/>
    </source>
</evidence>
<dbReference type="PROSITE" id="PS50126">
    <property type="entry name" value="S1"/>
    <property type="match status" value="1"/>
</dbReference>